<feature type="compositionally biased region" description="Low complexity" evidence="1">
    <location>
        <begin position="143"/>
        <end position="153"/>
    </location>
</feature>
<protein>
    <submittedName>
        <fullName evidence="3">GPI anchored serine-rich protein</fullName>
    </submittedName>
</protein>
<reference evidence="3" key="1">
    <citation type="journal article" date="2020" name="Phytopathology">
        <title>Genome Sequence Resources of Colletotrichum truncatum, C. plurivorum, C. musicola, and C. sojae: Four Species Pathogenic to Soybean (Glycine max).</title>
        <authorList>
            <person name="Rogerio F."/>
            <person name="Boufleur T.R."/>
            <person name="Ciampi-Guillardi M."/>
            <person name="Sukno S.A."/>
            <person name="Thon M.R."/>
            <person name="Massola Junior N.S."/>
            <person name="Baroncelli R."/>
        </authorList>
    </citation>
    <scope>NUCLEOTIDE SEQUENCE</scope>
    <source>
        <strain evidence="3">LFN0074</strain>
    </source>
</reference>
<evidence type="ECO:0000256" key="2">
    <source>
        <dbReference type="SAM" id="SignalP"/>
    </source>
</evidence>
<feature type="region of interest" description="Disordered" evidence="1">
    <location>
        <begin position="118"/>
        <end position="153"/>
    </location>
</feature>
<keyword evidence="2" id="KW-0732">Signal</keyword>
<evidence type="ECO:0000313" key="3">
    <source>
        <dbReference type="EMBL" id="KAF6800141.1"/>
    </source>
</evidence>
<dbReference type="OrthoDB" id="3565477at2759"/>
<comment type="caution">
    <text evidence="3">The sequence shown here is derived from an EMBL/GenBank/DDBJ whole genome shotgun (WGS) entry which is preliminary data.</text>
</comment>
<dbReference type="AlphaFoldDB" id="A0A8H6IV30"/>
<sequence length="261" mass="25641">MKYAAVALALAGAAIAEEAAESTVFSTRFFTVTSCAESISNCPARSTVVSSEVVSSVVPVITTPAVPMTTSTIYETRVHTVVSCAADVTDCPSRSTVVVTETKAVSTTVCPVTETGVKPSATSPVAPPAHTSKSEAVPPAPVPTTEAATKPVPATTGGVVPSVSKPATLISSPAAPVCPGVSVKTISTSVTTVIPTVIYETISVPCETASSKPSATIPGVPTGGNGTAVPPTKTPITAGASGLSGSVVLAAIAGVAAYAFA</sequence>
<feature type="chain" id="PRO_5034652825" evidence="2">
    <location>
        <begin position="17"/>
        <end position="261"/>
    </location>
</feature>
<accession>A0A8H6IV30</accession>
<feature type="signal peptide" evidence="2">
    <location>
        <begin position="1"/>
        <end position="16"/>
    </location>
</feature>
<dbReference type="EMBL" id="WIGM01001357">
    <property type="protein sequence ID" value="KAF6800141.1"/>
    <property type="molecule type" value="Genomic_DNA"/>
</dbReference>
<evidence type="ECO:0000313" key="4">
    <source>
        <dbReference type="Proteomes" id="UP000639643"/>
    </source>
</evidence>
<dbReference type="Proteomes" id="UP000639643">
    <property type="component" value="Unassembled WGS sequence"/>
</dbReference>
<name>A0A8H6IV30_9PEZI</name>
<proteinExistence type="predicted"/>
<evidence type="ECO:0000256" key="1">
    <source>
        <dbReference type="SAM" id="MobiDB-lite"/>
    </source>
</evidence>
<organism evidence="3 4">
    <name type="scientific">Colletotrichum musicola</name>
    <dbReference type="NCBI Taxonomy" id="2175873"/>
    <lineage>
        <taxon>Eukaryota</taxon>
        <taxon>Fungi</taxon>
        <taxon>Dikarya</taxon>
        <taxon>Ascomycota</taxon>
        <taxon>Pezizomycotina</taxon>
        <taxon>Sordariomycetes</taxon>
        <taxon>Hypocreomycetidae</taxon>
        <taxon>Glomerellales</taxon>
        <taxon>Glomerellaceae</taxon>
        <taxon>Colletotrichum</taxon>
        <taxon>Colletotrichum orchidearum species complex</taxon>
    </lineage>
</organism>
<gene>
    <name evidence="3" type="ORF">CMUS01_15595</name>
</gene>
<keyword evidence="4" id="KW-1185">Reference proteome</keyword>